<proteinExistence type="predicted"/>
<sequence>MWHPFMHLYSSRVTIRRKLHFHIPIFLLC</sequence>
<protein>
    <submittedName>
        <fullName evidence="1">Uncharacterized protein</fullName>
    </submittedName>
</protein>
<accession>A0A0E9VDH0</accession>
<evidence type="ECO:0000313" key="1">
    <source>
        <dbReference type="EMBL" id="JAH75505.1"/>
    </source>
</evidence>
<reference evidence="1" key="1">
    <citation type="submission" date="2014-11" db="EMBL/GenBank/DDBJ databases">
        <authorList>
            <person name="Amaro Gonzalez C."/>
        </authorList>
    </citation>
    <scope>NUCLEOTIDE SEQUENCE</scope>
</reference>
<organism evidence="1">
    <name type="scientific">Anguilla anguilla</name>
    <name type="common">European freshwater eel</name>
    <name type="synonym">Muraena anguilla</name>
    <dbReference type="NCBI Taxonomy" id="7936"/>
    <lineage>
        <taxon>Eukaryota</taxon>
        <taxon>Metazoa</taxon>
        <taxon>Chordata</taxon>
        <taxon>Craniata</taxon>
        <taxon>Vertebrata</taxon>
        <taxon>Euteleostomi</taxon>
        <taxon>Actinopterygii</taxon>
        <taxon>Neopterygii</taxon>
        <taxon>Teleostei</taxon>
        <taxon>Anguilliformes</taxon>
        <taxon>Anguillidae</taxon>
        <taxon>Anguilla</taxon>
    </lineage>
</organism>
<dbReference type="EMBL" id="GBXM01033072">
    <property type="protein sequence ID" value="JAH75505.1"/>
    <property type="molecule type" value="Transcribed_RNA"/>
</dbReference>
<dbReference type="AlphaFoldDB" id="A0A0E9VDH0"/>
<reference evidence="1" key="2">
    <citation type="journal article" date="2015" name="Fish Shellfish Immunol.">
        <title>Early steps in the European eel (Anguilla anguilla)-Vibrio vulnificus interaction in the gills: Role of the RtxA13 toxin.</title>
        <authorList>
            <person name="Callol A."/>
            <person name="Pajuelo D."/>
            <person name="Ebbesson L."/>
            <person name="Teles M."/>
            <person name="MacKenzie S."/>
            <person name="Amaro C."/>
        </authorList>
    </citation>
    <scope>NUCLEOTIDE SEQUENCE</scope>
</reference>
<name>A0A0E9VDH0_ANGAN</name>